<reference evidence="8 9" key="1">
    <citation type="submission" date="2014-06" db="EMBL/GenBank/DDBJ databases">
        <title>Saccharopolyspora rectivirgula DSM-43113 Genome sequencing.</title>
        <authorList>
            <person name="Barrera C."/>
            <person name="Millon L."/>
            <person name="Rognon B."/>
            <person name="Zaugg C."/>
            <person name="Monod M."/>
        </authorList>
    </citation>
    <scope>NUCLEOTIDE SEQUENCE [LARGE SCALE GENOMIC DNA]</scope>
    <source>
        <strain evidence="8 9">DSM 43113</strain>
    </source>
</reference>
<dbReference type="Pfam" id="PF00248">
    <property type="entry name" value="Aldo_ket_red"/>
    <property type="match status" value="1"/>
</dbReference>
<dbReference type="PIRSF" id="PIRSF000097">
    <property type="entry name" value="AKR"/>
    <property type="match status" value="1"/>
</dbReference>
<dbReference type="OrthoDB" id="9804790at2"/>
<protein>
    <submittedName>
        <fullName evidence="8">Oxidoreductase</fullName>
    </submittedName>
</protein>
<comment type="similarity">
    <text evidence="1">Belongs to the aldo/keto reductase family.</text>
</comment>
<dbReference type="EMBL" id="JNVU01000030">
    <property type="protein sequence ID" value="KEI44054.1"/>
    <property type="molecule type" value="Genomic_DNA"/>
</dbReference>
<dbReference type="PROSITE" id="PS00062">
    <property type="entry name" value="ALDOKETO_REDUCTASE_2"/>
    <property type="match status" value="1"/>
</dbReference>
<comment type="caution">
    <text evidence="8">The sequence shown here is derived from an EMBL/GenBank/DDBJ whole genome shotgun (WGS) entry which is preliminary data.</text>
</comment>
<dbReference type="Proteomes" id="UP000031419">
    <property type="component" value="Unassembled WGS sequence"/>
</dbReference>
<dbReference type="PANTHER" id="PTHR43827">
    <property type="entry name" value="2,5-DIKETO-D-GLUCONIC ACID REDUCTASE"/>
    <property type="match status" value="1"/>
</dbReference>
<dbReference type="AlphaFoldDB" id="A0A073B8K4"/>
<dbReference type="PRINTS" id="PR00069">
    <property type="entry name" value="ALDKETRDTASE"/>
</dbReference>
<evidence type="ECO:0000256" key="3">
    <source>
        <dbReference type="ARBA" id="ARBA00023002"/>
    </source>
</evidence>
<gene>
    <name evidence="8" type="ORF">GU90_12305</name>
</gene>
<organism evidence="8 9">
    <name type="scientific">Saccharopolyspora rectivirgula</name>
    <dbReference type="NCBI Taxonomy" id="28042"/>
    <lineage>
        <taxon>Bacteria</taxon>
        <taxon>Bacillati</taxon>
        <taxon>Actinomycetota</taxon>
        <taxon>Actinomycetes</taxon>
        <taxon>Pseudonocardiales</taxon>
        <taxon>Pseudonocardiaceae</taxon>
        <taxon>Saccharopolyspora</taxon>
    </lineage>
</organism>
<feature type="binding site" evidence="5">
    <location>
        <position position="109"/>
    </location>
    <ligand>
        <name>substrate</name>
    </ligand>
</feature>
<evidence type="ECO:0000256" key="4">
    <source>
        <dbReference type="PIRSR" id="PIRSR000097-1"/>
    </source>
</evidence>
<dbReference type="Gene3D" id="3.20.20.100">
    <property type="entry name" value="NADP-dependent oxidoreductase domain"/>
    <property type="match status" value="1"/>
</dbReference>
<evidence type="ECO:0000259" key="7">
    <source>
        <dbReference type="Pfam" id="PF00248"/>
    </source>
</evidence>
<evidence type="ECO:0000256" key="5">
    <source>
        <dbReference type="PIRSR" id="PIRSR000097-2"/>
    </source>
</evidence>
<keyword evidence="3" id="KW-0560">Oxidoreductase</keyword>
<dbReference type="RefSeq" id="WP_029722623.1">
    <property type="nucleotide sequence ID" value="NZ_JAJUIW010000055.1"/>
</dbReference>
<dbReference type="PROSITE" id="PS00798">
    <property type="entry name" value="ALDOKETO_REDUCTASE_1"/>
    <property type="match status" value="1"/>
</dbReference>
<dbReference type="PANTHER" id="PTHR43827:SF3">
    <property type="entry name" value="NADP-DEPENDENT OXIDOREDUCTASE DOMAIN-CONTAINING PROTEIN"/>
    <property type="match status" value="1"/>
</dbReference>
<keyword evidence="2" id="KW-0521">NADP</keyword>
<keyword evidence="9" id="KW-1185">Reference proteome</keyword>
<dbReference type="InterPro" id="IPR020471">
    <property type="entry name" value="AKR"/>
</dbReference>
<evidence type="ECO:0000256" key="1">
    <source>
        <dbReference type="ARBA" id="ARBA00007905"/>
    </source>
</evidence>
<evidence type="ECO:0000313" key="8">
    <source>
        <dbReference type="EMBL" id="KEI44054.1"/>
    </source>
</evidence>
<dbReference type="PROSITE" id="PS00063">
    <property type="entry name" value="ALDOKETO_REDUCTASE_3"/>
    <property type="match status" value="1"/>
</dbReference>
<feature type="site" description="Lowers pKa of active site Tyr" evidence="6">
    <location>
        <position position="76"/>
    </location>
</feature>
<dbReference type="InterPro" id="IPR023210">
    <property type="entry name" value="NADP_OxRdtase_dom"/>
</dbReference>
<evidence type="ECO:0000313" key="9">
    <source>
        <dbReference type="Proteomes" id="UP000031419"/>
    </source>
</evidence>
<dbReference type="GO" id="GO:0016616">
    <property type="term" value="F:oxidoreductase activity, acting on the CH-OH group of donors, NAD or NADP as acceptor"/>
    <property type="evidence" value="ECO:0007669"/>
    <property type="project" value="UniProtKB-ARBA"/>
</dbReference>
<feature type="domain" description="NADP-dependent oxidoreductase" evidence="7">
    <location>
        <begin position="25"/>
        <end position="261"/>
    </location>
</feature>
<dbReference type="SUPFAM" id="SSF51430">
    <property type="entry name" value="NAD(P)-linked oxidoreductase"/>
    <property type="match status" value="1"/>
</dbReference>
<proteinExistence type="inferred from homology"/>
<dbReference type="InterPro" id="IPR018170">
    <property type="entry name" value="Aldo/ket_reductase_CS"/>
</dbReference>
<evidence type="ECO:0000256" key="2">
    <source>
        <dbReference type="ARBA" id="ARBA00022857"/>
    </source>
</evidence>
<dbReference type="FunFam" id="3.20.20.100:FF:000015">
    <property type="entry name" value="Oxidoreductase, aldo/keto reductase family"/>
    <property type="match status" value="1"/>
</dbReference>
<dbReference type="eggNOG" id="COG0656">
    <property type="taxonomic scope" value="Bacteria"/>
</dbReference>
<sequence length="276" mass="30834">MAQVPNVELNTGAKMPQLGFGVFLVPPDEVVEPVRTALEAGYRSIDTAAVYGNEEGVGKAIAESGIKREDLFITTKLWNDAQGYDSALRAFDESLNRLGLDYVDLYLIHWPVPAQDRYVETWKAFEKIHSEGRAKAIGVSNFHVPHLRRLMEETSVVPAVNQIELHPNLQQQELRAFHAEHGIVTEAWSPLGRNNGLLDTDTIKSLAEKYGKTPAQIVLRWHVQLGNVTIPKSVTPSRIRENIDVFDFELAADDLKEIETLENGQRVGPDPETFNG</sequence>
<dbReference type="STRING" id="28042.GU90_12305"/>
<accession>A0A073B8K4</accession>
<evidence type="ECO:0000256" key="6">
    <source>
        <dbReference type="PIRSR" id="PIRSR000097-3"/>
    </source>
</evidence>
<feature type="active site" description="Proton donor" evidence="4">
    <location>
        <position position="51"/>
    </location>
</feature>
<dbReference type="InterPro" id="IPR036812">
    <property type="entry name" value="NAD(P)_OxRdtase_dom_sf"/>
</dbReference>
<name>A0A073B8K4_9PSEU</name>